<keyword evidence="3 5" id="KW-0133">Cell shape</keyword>
<evidence type="ECO:0000256" key="2">
    <source>
        <dbReference type="ARBA" id="ARBA00013855"/>
    </source>
</evidence>
<evidence type="ECO:0000256" key="1">
    <source>
        <dbReference type="ARBA" id="ARBA00009369"/>
    </source>
</evidence>
<dbReference type="InterPro" id="IPR042177">
    <property type="entry name" value="Cell/Rod_1"/>
</dbReference>
<keyword evidence="6" id="KW-0175">Coiled coil</keyword>
<dbReference type="FunFam" id="2.40.10.350:FF:000002">
    <property type="entry name" value="Cell shape-determining protein MreC"/>
    <property type="match status" value="1"/>
</dbReference>
<dbReference type="InterPro" id="IPR055342">
    <property type="entry name" value="MreC_beta-barrel_core"/>
</dbReference>
<evidence type="ECO:0000256" key="3">
    <source>
        <dbReference type="ARBA" id="ARBA00022960"/>
    </source>
</evidence>
<dbReference type="EMBL" id="SNYK01000004">
    <property type="protein sequence ID" value="TDQ38513.1"/>
    <property type="molecule type" value="Genomic_DNA"/>
</dbReference>
<feature type="domain" description="Rod shape-determining protein MreC beta-barrel core" evidence="8">
    <location>
        <begin position="100"/>
        <end position="244"/>
    </location>
</feature>
<accession>A0A4R6U1H8</accession>
<evidence type="ECO:0000256" key="6">
    <source>
        <dbReference type="SAM" id="Coils"/>
    </source>
</evidence>
<dbReference type="PIRSF" id="PIRSF038471">
    <property type="entry name" value="MreC"/>
    <property type="match status" value="1"/>
</dbReference>
<protein>
    <recommendedName>
        <fullName evidence="2 5">Cell shape-determining protein MreC</fullName>
    </recommendedName>
    <alternativeName>
        <fullName evidence="4 5">Cell shape protein MreC</fullName>
    </alternativeName>
</protein>
<evidence type="ECO:0000259" key="8">
    <source>
        <dbReference type="Pfam" id="PF04085"/>
    </source>
</evidence>
<comment type="similarity">
    <text evidence="1 5">Belongs to the MreC family.</text>
</comment>
<dbReference type="AlphaFoldDB" id="A0A4R6U1H8"/>
<dbReference type="Proteomes" id="UP000294575">
    <property type="component" value="Unassembled WGS sequence"/>
</dbReference>
<organism evidence="9 10">
    <name type="scientific">Thiopseudomonas denitrificans</name>
    <dbReference type="NCBI Taxonomy" id="1501432"/>
    <lineage>
        <taxon>Bacteria</taxon>
        <taxon>Pseudomonadati</taxon>
        <taxon>Pseudomonadota</taxon>
        <taxon>Gammaproteobacteria</taxon>
        <taxon>Pseudomonadales</taxon>
        <taxon>Pseudomonadaceae</taxon>
        <taxon>Thiopseudomonas</taxon>
    </lineage>
</organism>
<evidence type="ECO:0000256" key="4">
    <source>
        <dbReference type="ARBA" id="ARBA00032089"/>
    </source>
</evidence>
<dbReference type="GO" id="GO:0005886">
    <property type="term" value="C:plasma membrane"/>
    <property type="evidence" value="ECO:0007669"/>
    <property type="project" value="TreeGrafter"/>
</dbReference>
<dbReference type="GO" id="GO:0008360">
    <property type="term" value="P:regulation of cell shape"/>
    <property type="evidence" value="ECO:0007669"/>
    <property type="project" value="UniProtKB-KW"/>
</dbReference>
<proteinExistence type="inferred from homology"/>
<feature type="region of interest" description="Disordered" evidence="7">
    <location>
        <begin position="262"/>
        <end position="296"/>
    </location>
</feature>
<dbReference type="Gene3D" id="2.40.10.350">
    <property type="entry name" value="Rod shape-determining protein MreC, domain 2"/>
    <property type="match status" value="1"/>
</dbReference>
<dbReference type="InterPro" id="IPR007221">
    <property type="entry name" value="MreC"/>
</dbReference>
<comment type="caution">
    <text evidence="9">The sequence shown here is derived from an EMBL/GenBank/DDBJ whole genome shotgun (WGS) entry which is preliminary data.</text>
</comment>
<gene>
    <name evidence="9" type="ORF">DFQ45_10488</name>
</gene>
<sequence>MTVDAQSQWLKPLRSSAGLVLTPLYWVGDLPGRSLDRLSQMIASRTDILAENEKLRADILLMQRRLQKLAALTEQNVRLRELLNSSALLEEQVVVAELLGVDPNPQTHKLLINKGSTRGVYQGQPVLDARGVMGQVVEVMPYSARVLLMTDSTHSLPVQVTRNGLRAIASGTGHPGIFELRHVADNADIKEGDLLVTSGMAQRFPAGYPVGVVTNVQRGTGQPFAVVQATPAAALDRSRHFLLVFAEGREPEFEHDLEMDMTLPEDMGEEAPDPELVPHESLPQAPEQTRPAGENT</sequence>
<dbReference type="InterPro" id="IPR042175">
    <property type="entry name" value="Cell/Rod_MreC_2"/>
</dbReference>
<evidence type="ECO:0000313" key="10">
    <source>
        <dbReference type="Proteomes" id="UP000294575"/>
    </source>
</evidence>
<name>A0A4R6U1H8_9GAMM</name>
<feature type="coiled-coil region" evidence="6">
    <location>
        <begin position="52"/>
        <end position="92"/>
    </location>
</feature>
<dbReference type="Gene3D" id="2.40.10.340">
    <property type="entry name" value="Rod shape-determining protein MreC, domain 1"/>
    <property type="match status" value="1"/>
</dbReference>
<reference evidence="9 10" key="1">
    <citation type="submission" date="2019-03" db="EMBL/GenBank/DDBJ databases">
        <title>Genomic Encyclopedia of Type Strains, Phase IV (KMG-IV): sequencing the most valuable type-strain genomes for metagenomic binning, comparative biology and taxonomic classification.</title>
        <authorList>
            <person name="Goeker M."/>
        </authorList>
    </citation>
    <scope>NUCLEOTIDE SEQUENCE [LARGE SCALE GENOMIC DNA]</scope>
    <source>
        <strain evidence="9 10">DSM 28679</strain>
    </source>
</reference>
<keyword evidence="10" id="KW-1185">Reference proteome</keyword>
<dbReference type="Pfam" id="PF04085">
    <property type="entry name" value="MreC"/>
    <property type="match status" value="1"/>
</dbReference>
<dbReference type="PANTHER" id="PTHR34138:SF1">
    <property type="entry name" value="CELL SHAPE-DETERMINING PROTEIN MREC"/>
    <property type="match status" value="1"/>
</dbReference>
<evidence type="ECO:0000256" key="5">
    <source>
        <dbReference type="PIRNR" id="PIRNR038471"/>
    </source>
</evidence>
<evidence type="ECO:0000256" key="7">
    <source>
        <dbReference type="SAM" id="MobiDB-lite"/>
    </source>
</evidence>
<dbReference type="NCBIfam" id="TIGR00219">
    <property type="entry name" value="mreC"/>
    <property type="match status" value="1"/>
</dbReference>
<dbReference type="PANTHER" id="PTHR34138">
    <property type="entry name" value="CELL SHAPE-DETERMINING PROTEIN MREC"/>
    <property type="match status" value="1"/>
</dbReference>
<evidence type="ECO:0000313" key="9">
    <source>
        <dbReference type="EMBL" id="TDQ38513.1"/>
    </source>
</evidence>
<comment type="function">
    <text evidence="5">Involved in formation and maintenance of cell shape.</text>
</comment>